<feature type="region of interest" description="Disordered" evidence="1">
    <location>
        <begin position="1"/>
        <end position="20"/>
    </location>
</feature>
<dbReference type="PANTHER" id="PTHR44147">
    <property type="entry name" value="DEHYDROGENASE/REDUCTASE SDR FAMILY MEMBER 1"/>
    <property type="match status" value="1"/>
</dbReference>
<evidence type="ECO:0000313" key="2">
    <source>
        <dbReference type="EMBL" id="WZN39683.1"/>
    </source>
</evidence>
<accession>A0ABZ2YJA8</accession>
<reference evidence="3" key="1">
    <citation type="submission" date="2024-03" db="EMBL/GenBank/DDBJ databases">
        <title>Chitinophaga horti sp. nov., isolated from garden soil.</title>
        <authorList>
            <person name="Lee D.S."/>
            <person name="Han D.M."/>
            <person name="Baek J.H."/>
            <person name="Choi D.G."/>
            <person name="Jeon J.H."/>
            <person name="Jeon C.O."/>
        </authorList>
    </citation>
    <scope>NUCLEOTIDE SEQUENCE [LARGE SCALE GENOMIC DNA]</scope>
    <source>
        <strain evidence="3">GPA1</strain>
    </source>
</reference>
<dbReference type="EMBL" id="CP149822">
    <property type="protein sequence ID" value="WZN39683.1"/>
    <property type="molecule type" value="Genomic_DNA"/>
</dbReference>
<organism evidence="2 3">
    <name type="scientific">Chitinophaga pollutisoli</name>
    <dbReference type="NCBI Taxonomy" id="3133966"/>
    <lineage>
        <taxon>Bacteria</taxon>
        <taxon>Pseudomonadati</taxon>
        <taxon>Bacteroidota</taxon>
        <taxon>Chitinophagia</taxon>
        <taxon>Chitinophagales</taxon>
        <taxon>Chitinophagaceae</taxon>
        <taxon>Chitinophaga</taxon>
    </lineage>
</organism>
<dbReference type="Proteomes" id="UP001485459">
    <property type="component" value="Chromosome"/>
</dbReference>
<evidence type="ECO:0000256" key="1">
    <source>
        <dbReference type="SAM" id="MobiDB-lite"/>
    </source>
</evidence>
<sequence length="208" mass="23333">MGPAFLGKRSIKGIPDDAPGHRYPHYHREVCGPPDASKKQGLIVEITDGDGYFYRGQLFYDLVKTTIIRLAYNMAQDLEPHNIGALAVTPGFLRSEAMLEHFGVTENNWKDGTAVDPNFIASETPWFVGRAVAALAADPNVFEKRGKVFSSWNLSDEYGFTDQNGARPHWGNYVKTTIPEYMHKPLDDEFYSYWKLISGKKIGADAWG</sequence>
<proteinExistence type="predicted"/>
<name>A0ABZ2YJA8_9BACT</name>
<keyword evidence="3" id="KW-1185">Reference proteome</keyword>
<evidence type="ECO:0000313" key="3">
    <source>
        <dbReference type="Proteomes" id="UP001485459"/>
    </source>
</evidence>
<dbReference type="PANTHER" id="PTHR44147:SF2">
    <property type="entry name" value="DEHYDROGENASE_REDUCTASE SDR FAMILY MEMBER 1"/>
    <property type="match status" value="1"/>
</dbReference>
<protein>
    <submittedName>
        <fullName evidence="2">Uncharacterized protein</fullName>
    </submittedName>
</protein>
<dbReference type="InterPro" id="IPR036291">
    <property type="entry name" value="NAD(P)-bd_dom_sf"/>
</dbReference>
<dbReference type="Gene3D" id="3.40.50.720">
    <property type="entry name" value="NAD(P)-binding Rossmann-like Domain"/>
    <property type="match status" value="1"/>
</dbReference>
<dbReference type="SUPFAM" id="SSF51735">
    <property type="entry name" value="NAD(P)-binding Rossmann-fold domains"/>
    <property type="match status" value="1"/>
</dbReference>
<gene>
    <name evidence="2" type="ORF">WJU16_17015</name>
</gene>